<evidence type="ECO:0000313" key="2">
    <source>
        <dbReference type="Proteomes" id="UP000435138"/>
    </source>
</evidence>
<sequence length="360" mass="40712">MGTFKVKQTQNEIELTGGNRPILYSVRGIDLPELTDMSFAVWHVLPFAMRDGADIHIDGPVDQMVLDNAQLMTRTWEMWRPREFRSLRITALPAQVNTNPRSGDLSMVSGGVDSTFMLLDRGRRETPSVGLQVQGMEYSFKANEQFERAMNHLQPLLDDLNYTRLTVRSNLAKLSRGYHSYSSVLAGYAFMFRSVFERAYFAADLTWEQDFVHFPWPLNHVTNRYFQGSDFSCIAVNEHVTRAEKVERIASDPLALSCISFCKDKDIRPKNCGKCIKCMRTKVLFAGMTGAVPAGVFLDDSPPKVTTKDIAGGEQAFIVDLYQRAKDKGYLDRVPGLEASMKSLQARAALRARIRRFIGK</sequence>
<dbReference type="EMBL" id="WIXI01000051">
    <property type="protein sequence ID" value="MQY49998.1"/>
    <property type="molecule type" value="Genomic_DNA"/>
</dbReference>
<comment type="caution">
    <text evidence="1">The sequence shown here is derived from an EMBL/GenBank/DDBJ whole genome shotgun (WGS) entry which is preliminary data.</text>
</comment>
<evidence type="ECO:0000313" key="1">
    <source>
        <dbReference type="EMBL" id="MQY49998.1"/>
    </source>
</evidence>
<gene>
    <name evidence="1" type="ORF">GAO09_28620</name>
</gene>
<protein>
    <recommendedName>
        <fullName evidence="3">7-cyano-7-deazaguanine synthase</fullName>
    </recommendedName>
</protein>
<dbReference type="Proteomes" id="UP000435138">
    <property type="component" value="Unassembled WGS sequence"/>
</dbReference>
<dbReference type="RefSeq" id="WP_153360232.1">
    <property type="nucleotide sequence ID" value="NZ_JAYKOO010000004.1"/>
</dbReference>
<reference evidence="1 2" key="1">
    <citation type="submission" date="2019-11" db="EMBL/GenBank/DDBJ databases">
        <title>Genome analysis of Rhizobacterium cereale a novel genus and species isolated from maize roots in North Spain.</title>
        <authorList>
            <person name="Menendez E."/>
            <person name="Flores-Felix J.D."/>
            <person name="Ramirez-Bahena M.-H."/>
            <person name="Igual J.M."/>
            <person name="Garcia-Fraile P."/>
            <person name="Peix A."/>
            <person name="Velazquez E."/>
        </authorList>
    </citation>
    <scope>NUCLEOTIDE SEQUENCE [LARGE SCALE GENOMIC DNA]</scope>
    <source>
        <strain evidence="1 2">RZME27</strain>
    </source>
</reference>
<organism evidence="1 2">
    <name type="scientific">Endobacterium cereale</name>
    <dbReference type="NCBI Taxonomy" id="2663029"/>
    <lineage>
        <taxon>Bacteria</taxon>
        <taxon>Pseudomonadati</taxon>
        <taxon>Pseudomonadota</taxon>
        <taxon>Alphaproteobacteria</taxon>
        <taxon>Hyphomicrobiales</taxon>
        <taxon>Rhizobiaceae</taxon>
        <taxon>Endobacterium</taxon>
    </lineage>
</organism>
<proteinExistence type="predicted"/>
<name>A0A6A8AJD7_9HYPH</name>
<dbReference type="AlphaFoldDB" id="A0A6A8AJD7"/>
<accession>A0A6A8AJD7</accession>
<keyword evidence="2" id="KW-1185">Reference proteome</keyword>
<evidence type="ECO:0008006" key="3">
    <source>
        <dbReference type="Google" id="ProtNLM"/>
    </source>
</evidence>